<dbReference type="InterPro" id="IPR042099">
    <property type="entry name" value="ANL_N_sf"/>
</dbReference>
<sequence length="526" mass="55448">MTELAAVLTAAMRDSSTGVAVLDTDSGDWARHPWPEVYARAENVAERISDDRAATVGLVGDPTVEFIAAIPGAFLAGAAISVLPGPIRRADPDQWAVSTLERFRSIGVTTVFGHGAELTLLRKHTDAPVVHDLGQVAHPRRSTTYQGPDRAEVAILQGTAGSTGTPRTAQISPAASLANLRGLVGRVGVDQRSRLHSWLPIYHDMGLTFVLVAMLGRAELWQAPTRAFAGSPFSWLKWLTESRADVTAAPNMAYNLIGKYGGSLSGFDLGNLRFVLNGGEPVDCEGYQRFATEMGRFGFDPASLAPSYGLAESTCAVTIPEPLTGLRVDEVAVTAGASGAVRRYAVLGHPIAGMEVRCNAEQAHTTDVSGREVGEVEVRGSSLMTGYLGHAAIDPGEWLPTGDLGYLTDDGLVVCGRAKELITVAGRNLFPTEIERIAGEIDGVRDGCVVAIGTGEASSRPGLVIAAEFKGDDEPAARSAVVARVAAQCGVVPADVVLLKPGALPRTSSGKLRRLEVKRTLEGANR</sequence>
<dbReference type="OrthoDB" id="3671040at2"/>
<dbReference type="GO" id="GO:0070566">
    <property type="term" value="F:adenylyltransferase activity"/>
    <property type="evidence" value="ECO:0007669"/>
    <property type="project" value="TreeGrafter"/>
</dbReference>
<dbReference type="Pfam" id="PF00501">
    <property type="entry name" value="AMP-binding"/>
    <property type="match status" value="1"/>
</dbReference>
<dbReference type="STRING" id="81858.BST23_22920"/>
<dbReference type="GO" id="GO:0006633">
    <property type="term" value="P:fatty acid biosynthetic process"/>
    <property type="evidence" value="ECO:0007669"/>
    <property type="project" value="TreeGrafter"/>
</dbReference>
<dbReference type="EMBL" id="MVHP01000037">
    <property type="protein sequence ID" value="ORA60429.1"/>
    <property type="molecule type" value="Genomic_DNA"/>
</dbReference>
<protein>
    <submittedName>
        <fullName evidence="3">Long-chain fatty acid--CoA ligase</fullName>
    </submittedName>
</protein>
<gene>
    <name evidence="3" type="ORF">BST23_22920</name>
</gene>
<dbReference type="AlphaFoldDB" id="A0A1X0CKC9"/>
<comment type="caution">
    <text evidence="3">The sequence shown here is derived from an EMBL/GenBank/DDBJ whole genome shotgun (WGS) entry which is preliminary data.</text>
</comment>
<proteinExistence type="inferred from homology"/>
<dbReference type="Gene3D" id="3.40.50.12780">
    <property type="entry name" value="N-terminal domain of ligase-like"/>
    <property type="match status" value="1"/>
</dbReference>
<accession>A0A1X0CKC9</accession>
<feature type="domain" description="AMP-dependent synthetase/ligase" evidence="2">
    <location>
        <begin position="20"/>
        <end position="388"/>
    </location>
</feature>
<dbReference type="InterPro" id="IPR020845">
    <property type="entry name" value="AMP-binding_CS"/>
</dbReference>
<dbReference type="Gene3D" id="3.30.300.30">
    <property type="match status" value="1"/>
</dbReference>
<evidence type="ECO:0000313" key="4">
    <source>
        <dbReference type="Proteomes" id="UP000192772"/>
    </source>
</evidence>
<reference evidence="3 4" key="1">
    <citation type="submission" date="2017-02" db="EMBL/GenBank/DDBJ databases">
        <title>The new phylogeny of genus Mycobacterium.</title>
        <authorList>
            <person name="Tortoli E."/>
            <person name="Trovato A."/>
            <person name="Cirillo D.M."/>
        </authorList>
    </citation>
    <scope>NUCLEOTIDE SEQUENCE [LARGE SCALE GENOMIC DNA]</scope>
    <source>
        <strain evidence="3 4">FI-09383</strain>
    </source>
</reference>
<dbReference type="NCBIfam" id="NF004510">
    <property type="entry name" value="PRK05851.1"/>
    <property type="match status" value="1"/>
</dbReference>
<dbReference type="PANTHER" id="PTHR22754:SF32">
    <property type="entry name" value="DISCO-INTERACTING PROTEIN 2"/>
    <property type="match status" value="1"/>
</dbReference>
<dbReference type="GO" id="GO:0005886">
    <property type="term" value="C:plasma membrane"/>
    <property type="evidence" value="ECO:0007669"/>
    <property type="project" value="TreeGrafter"/>
</dbReference>
<dbReference type="RefSeq" id="WP_083043757.1">
    <property type="nucleotide sequence ID" value="NZ_MVHP01000037.1"/>
</dbReference>
<comment type="similarity">
    <text evidence="1">Belongs to the ATP-dependent AMP-binding enzyme family.</text>
</comment>
<dbReference type="GO" id="GO:0016874">
    <property type="term" value="F:ligase activity"/>
    <property type="evidence" value="ECO:0007669"/>
    <property type="project" value="UniProtKB-KW"/>
</dbReference>
<dbReference type="PANTHER" id="PTHR22754">
    <property type="entry name" value="DISCO-INTERACTING PROTEIN 2 DIP2 -RELATED"/>
    <property type="match status" value="1"/>
</dbReference>
<dbReference type="PROSITE" id="PS00455">
    <property type="entry name" value="AMP_BINDING"/>
    <property type="match status" value="1"/>
</dbReference>
<name>A0A1X0CKC9_9MYCO</name>
<dbReference type="InterPro" id="IPR045851">
    <property type="entry name" value="AMP-bd_C_sf"/>
</dbReference>
<evidence type="ECO:0000256" key="1">
    <source>
        <dbReference type="ARBA" id="ARBA00006432"/>
    </source>
</evidence>
<evidence type="ECO:0000259" key="2">
    <source>
        <dbReference type="Pfam" id="PF00501"/>
    </source>
</evidence>
<dbReference type="Proteomes" id="UP000192772">
    <property type="component" value="Unassembled WGS sequence"/>
</dbReference>
<evidence type="ECO:0000313" key="3">
    <source>
        <dbReference type="EMBL" id="ORA60429.1"/>
    </source>
</evidence>
<dbReference type="SUPFAM" id="SSF56801">
    <property type="entry name" value="Acetyl-CoA synthetase-like"/>
    <property type="match status" value="1"/>
</dbReference>
<organism evidence="3 4">
    <name type="scientific">Mycolicibacterium elephantis</name>
    <dbReference type="NCBI Taxonomy" id="81858"/>
    <lineage>
        <taxon>Bacteria</taxon>
        <taxon>Bacillati</taxon>
        <taxon>Actinomycetota</taxon>
        <taxon>Actinomycetes</taxon>
        <taxon>Mycobacteriales</taxon>
        <taxon>Mycobacteriaceae</taxon>
        <taxon>Mycolicibacterium</taxon>
    </lineage>
</organism>
<dbReference type="InterPro" id="IPR000873">
    <property type="entry name" value="AMP-dep_synth/lig_dom"/>
</dbReference>
<keyword evidence="3" id="KW-0436">Ligase</keyword>